<keyword evidence="2" id="KW-1185">Reference proteome</keyword>
<evidence type="ECO:0000313" key="1">
    <source>
        <dbReference type="EMBL" id="KAK4328004.1"/>
    </source>
</evidence>
<accession>A0AAE1QKE3</accession>
<name>A0AAE1QKE3_9EUCA</name>
<dbReference type="Proteomes" id="UP001292094">
    <property type="component" value="Unassembled WGS sequence"/>
</dbReference>
<evidence type="ECO:0000313" key="2">
    <source>
        <dbReference type="Proteomes" id="UP001292094"/>
    </source>
</evidence>
<comment type="caution">
    <text evidence="1">The sequence shown here is derived from an EMBL/GenBank/DDBJ whole genome shotgun (WGS) entry which is preliminary data.</text>
</comment>
<organism evidence="1 2">
    <name type="scientific">Petrolisthes manimaculis</name>
    <dbReference type="NCBI Taxonomy" id="1843537"/>
    <lineage>
        <taxon>Eukaryota</taxon>
        <taxon>Metazoa</taxon>
        <taxon>Ecdysozoa</taxon>
        <taxon>Arthropoda</taxon>
        <taxon>Crustacea</taxon>
        <taxon>Multicrustacea</taxon>
        <taxon>Malacostraca</taxon>
        <taxon>Eumalacostraca</taxon>
        <taxon>Eucarida</taxon>
        <taxon>Decapoda</taxon>
        <taxon>Pleocyemata</taxon>
        <taxon>Anomura</taxon>
        <taxon>Galatheoidea</taxon>
        <taxon>Porcellanidae</taxon>
        <taxon>Petrolisthes</taxon>
    </lineage>
</organism>
<dbReference type="AlphaFoldDB" id="A0AAE1QKE3"/>
<protein>
    <submittedName>
        <fullName evidence="1">Uncharacterized protein</fullName>
    </submittedName>
</protein>
<proteinExistence type="predicted"/>
<gene>
    <name evidence="1" type="ORF">Pmani_001575</name>
</gene>
<sequence length="88" mass="9726">MGSSSLAVHPYMTFCRGSSNLGPRHGIARQNGILKLPAAKPMRISRYPLRGFLLPITLIRTGEPIRGIKYTFCPFVIQSPRGPCQQTV</sequence>
<dbReference type="EMBL" id="JAWZYT010000105">
    <property type="protein sequence ID" value="KAK4328004.1"/>
    <property type="molecule type" value="Genomic_DNA"/>
</dbReference>
<reference evidence="1" key="1">
    <citation type="submission" date="2023-11" db="EMBL/GenBank/DDBJ databases">
        <title>Genome assemblies of two species of porcelain crab, Petrolisthes cinctipes and Petrolisthes manimaculis (Anomura: Porcellanidae).</title>
        <authorList>
            <person name="Angst P."/>
        </authorList>
    </citation>
    <scope>NUCLEOTIDE SEQUENCE</scope>
    <source>
        <strain evidence="1">PB745_02</strain>
        <tissue evidence="1">Gill</tissue>
    </source>
</reference>